<sequence>MRTKLRKNRGFKNKKSGNQKIYLLGKTHCSRDRQGRVSVRRLGLVYLKKEPQRKKDNALNCIILFKFPYKLRITPASRTSSGTKMAILVLLPIPNQEKLL</sequence>
<accession>A0A120DIZ3</accession>
<dbReference type="PATRIC" id="fig|47770.28.peg.1542"/>
<proteinExistence type="predicted"/>
<organism evidence="1 2">
    <name type="scientific">Lactobacillus crispatus</name>
    <dbReference type="NCBI Taxonomy" id="47770"/>
    <lineage>
        <taxon>Bacteria</taxon>
        <taxon>Bacillati</taxon>
        <taxon>Bacillota</taxon>
        <taxon>Bacilli</taxon>
        <taxon>Lactobacillales</taxon>
        <taxon>Lactobacillaceae</taxon>
        <taxon>Lactobacillus</taxon>
    </lineage>
</organism>
<evidence type="ECO:0000313" key="2">
    <source>
        <dbReference type="Proteomes" id="UP000067598"/>
    </source>
</evidence>
<name>A0A120DIZ3_9LACO</name>
<comment type="caution">
    <text evidence="1">The sequence shown here is derived from an EMBL/GenBank/DDBJ whole genome shotgun (WGS) entry which is preliminary data.</text>
</comment>
<gene>
    <name evidence="1" type="ORF">AEL95_01060</name>
</gene>
<dbReference type="EMBL" id="LJGP01000005">
    <property type="protein sequence ID" value="KWU04820.1"/>
    <property type="molecule type" value="Genomic_DNA"/>
</dbReference>
<dbReference type="Proteomes" id="UP000067598">
    <property type="component" value="Unassembled WGS sequence"/>
</dbReference>
<protein>
    <submittedName>
        <fullName evidence="1">Uncharacterized protein</fullName>
    </submittedName>
</protein>
<evidence type="ECO:0000313" key="1">
    <source>
        <dbReference type="EMBL" id="KWU04820.1"/>
    </source>
</evidence>
<reference evidence="1 2" key="1">
    <citation type="journal article" date="2016" name="Microbiology (Mosc.)">
        <title>Comparison of Lactobacillus crispatus isolates from Lactobacillus-dominated vaginal microbiomes with isolates from microbiomes containing bacterial vaginosis-associated bacteria.</title>
        <authorList>
            <person name="Abdelmaksoud A.A."/>
            <person name="Koparde V.N."/>
            <person name="Sheth N.U."/>
            <person name="Serrano M.G."/>
            <person name="Glascock A.L."/>
            <person name="Fettweis J.M."/>
            <person name="Strauss Iii J.F."/>
            <person name="Buck G.A."/>
            <person name="Jefferson K.K."/>
        </authorList>
    </citation>
    <scope>NUCLEOTIDE SEQUENCE [LARGE SCALE GENOMIC DNA]</scope>
    <source>
        <strain evidence="1 2">VMC3</strain>
    </source>
</reference>
<dbReference type="AlphaFoldDB" id="A0A120DIZ3"/>